<dbReference type="Proteomes" id="UP000675284">
    <property type="component" value="Unassembled WGS sequence"/>
</dbReference>
<feature type="coiled-coil region" evidence="1">
    <location>
        <begin position="27"/>
        <end position="54"/>
    </location>
</feature>
<proteinExistence type="predicted"/>
<evidence type="ECO:0000256" key="1">
    <source>
        <dbReference type="SAM" id="Coils"/>
    </source>
</evidence>
<keyword evidence="1" id="KW-0175">Coiled coil</keyword>
<keyword evidence="3" id="KW-1185">Reference proteome</keyword>
<accession>A0A941E2W3</accession>
<evidence type="ECO:0000313" key="3">
    <source>
        <dbReference type="Proteomes" id="UP000675284"/>
    </source>
</evidence>
<evidence type="ECO:0000313" key="2">
    <source>
        <dbReference type="EMBL" id="MBR7797858.1"/>
    </source>
</evidence>
<reference evidence="2" key="1">
    <citation type="submission" date="2021-04" db="EMBL/GenBank/DDBJ databases">
        <title>Isolation and polyphasic classification of algal microorganism.</title>
        <authorList>
            <person name="Wang S."/>
        </authorList>
    </citation>
    <scope>NUCLEOTIDE SEQUENCE</scope>
    <source>
        <strain evidence="2">720a</strain>
    </source>
</reference>
<comment type="caution">
    <text evidence="2">The sequence shown here is derived from an EMBL/GenBank/DDBJ whole genome shotgun (WGS) entry which is preliminary data.</text>
</comment>
<sequence length="58" mass="6663">MEHNKDINLQYVVNSLTNQISTLTQEKAYLEAIVTSQQEEANKLREELNKAVDKNDSL</sequence>
<gene>
    <name evidence="2" type="ORF">KCX74_17680</name>
</gene>
<dbReference type="EMBL" id="JAGSOT010000073">
    <property type="protein sequence ID" value="MBR7797858.1"/>
    <property type="molecule type" value="Genomic_DNA"/>
</dbReference>
<name>A0A941E2W3_9BACI</name>
<protein>
    <submittedName>
        <fullName evidence="2">Uncharacterized protein</fullName>
    </submittedName>
</protein>
<organism evidence="2 3">
    <name type="scientific">Virgibacillus salarius</name>
    <dbReference type="NCBI Taxonomy" id="447199"/>
    <lineage>
        <taxon>Bacteria</taxon>
        <taxon>Bacillati</taxon>
        <taxon>Bacillota</taxon>
        <taxon>Bacilli</taxon>
        <taxon>Bacillales</taxon>
        <taxon>Bacillaceae</taxon>
        <taxon>Virgibacillus</taxon>
    </lineage>
</organism>
<dbReference type="AlphaFoldDB" id="A0A941E2W3"/>
<dbReference type="RefSeq" id="WP_166530872.1">
    <property type="nucleotide sequence ID" value="NZ_BAAACY010000036.1"/>
</dbReference>